<dbReference type="GO" id="GO:0051082">
    <property type="term" value="F:unfolded protein binding"/>
    <property type="evidence" value="ECO:0007669"/>
    <property type="project" value="InterPro"/>
</dbReference>
<feature type="chain" id="PRO_5020198608" evidence="2">
    <location>
        <begin position="22"/>
        <end position="204"/>
    </location>
</feature>
<evidence type="ECO:0000313" key="3">
    <source>
        <dbReference type="EMBL" id="RXZ66309.1"/>
    </source>
</evidence>
<proteinExistence type="predicted"/>
<protein>
    <submittedName>
        <fullName evidence="3">OmpH family outer membrane protein</fullName>
    </submittedName>
</protein>
<dbReference type="SUPFAM" id="SSF111384">
    <property type="entry name" value="OmpH-like"/>
    <property type="match status" value="1"/>
</dbReference>
<comment type="caution">
    <text evidence="3">The sequence shown here is derived from an EMBL/GenBank/DDBJ whole genome shotgun (WGS) entry which is preliminary data.</text>
</comment>
<dbReference type="EMBL" id="SDPV01000001">
    <property type="protein sequence ID" value="RXZ66309.1"/>
    <property type="molecule type" value="Genomic_DNA"/>
</dbReference>
<dbReference type="Proteomes" id="UP000293623">
    <property type="component" value="Unassembled WGS sequence"/>
</dbReference>
<reference evidence="3 4" key="1">
    <citation type="submission" date="2019-01" db="EMBL/GenBank/DDBJ databases">
        <title>Altererythrobacter rhizovicinus sp. nov., isolated from the rhizosphere soil of Haloxylon ammodendron.</title>
        <authorList>
            <person name="Li H.-P."/>
            <person name="Gou J.-Y."/>
            <person name="Yao D."/>
            <person name="Han Q.-Q."/>
            <person name="Shao K.-Z."/>
            <person name="Zhao Q."/>
            <person name="Zhang J.-L."/>
        </authorList>
    </citation>
    <scope>NUCLEOTIDE SEQUENCE [LARGE SCALE GENOMIC DNA]</scope>
    <source>
        <strain evidence="3 4">AY-3R</strain>
    </source>
</reference>
<dbReference type="SMART" id="SM00935">
    <property type="entry name" value="OmpH"/>
    <property type="match status" value="1"/>
</dbReference>
<feature type="signal peptide" evidence="2">
    <location>
        <begin position="1"/>
        <end position="21"/>
    </location>
</feature>
<accession>A0A4Q2KP05</accession>
<name>A0A4Q2KP05_9SPHN</name>
<dbReference type="RefSeq" id="WP_129523783.1">
    <property type="nucleotide sequence ID" value="NZ_SDPV01000001.1"/>
</dbReference>
<dbReference type="Pfam" id="PF03938">
    <property type="entry name" value="OmpH"/>
    <property type="match status" value="1"/>
</dbReference>
<evidence type="ECO:0000256" key="1">
    <source>
        <dbReference type="SAM" id="Coils"/>
    </source>
</evidence>
<evidence type="ECO:0000256" key="2">
    <source>
        <dbReference type="SAM" id="SignalP"/>
    </source>
</evidence>
<sequence length="204" mass="21914">MIRRSVASFVLLIGAATAAPAQTVNEPTPAVQPLGGPVVPGVCLLSREAMFANAAVGKAATARLQELAQTAQAEIDAERTQVETEARALEGQPDNAETRQRREELARRWQALQERAAHSSREIAATRAKALERIASEAQPVIAEVYGEKGCGLILDRNSALGGNFANDLTPDVVRRLDARIQTITFERERLPQQQASPANTPAS</sequence>
<keyword evidence="1" id="KW-0175">Coiled coil</keyword>
<feature type="coiled-coil region" evidence="1">
    <location>
        <begin position="61"/>
        <end position="115"/>
    </location>
</feature>
<organism evidence="3 4">
    <name type="scientific">Pelagerythrobacter rhizovicinus</name>
    <dbReference type="NCBI Taxonomy" id="2268576"/>
    <lineage>
        <taxon>Bacteria</taxon>
        <taxon>Pseudomonadati</taxon>
        <taxon>Pseudomonadota</taxon>
        <taxon>Alphaproteobacteria</taxon>
        <taxon>Sphingomonadales</taxon>
        <taxon>Erythrobacteraceae</taxon>
        <taxon>Pelagerythrobacter</taxon>
    </lineage>
</organism>
<gene>
    <name evidence="3" type="ORF">ETX26_06330</name>
</gene>
<keyword evidence="4" id="KW-1185">Reference proteome</keyword>
<dbReference type="Gene3D" id="3.30.910.20">
    <property type="entry name" value="Skp domain"/>
    <property type="match status" value="1"/>
</dbReference>
<keyword evidence="2" id="KW-0732">Signal</keyword>
<dbReference type="AlphaFoldDB" id="A0A4Q2KP05"/>
<evidence type="ECO:0000313" key="4">
    <source>
        <dbReference type="Proteomes" id="UP000293623"/>
    </source>
</evidence>
<dbReference type="InterPro" id="IPR005632">
    <property type="entry name" value="Chaperone_Skp"/>
</dbReference>
<dbReference type="OrthoDB" id="7573043at2"/>
<dbReference type="InterPro" id="IPR024930">
    <property type="entry name" value="Skp_dom_sf"/>
</dbReference>